<name>A0A5N5DQI2_9PEZI</name>
<gene>
    <name evidence="1" type="ORF">DBV05_g2264</name>
</gene>
<keyword evidence="2" id="KW-1185">Reference proteome</keyword>
<accession>A0A5N5DQI2</accession>
<dbReference type="Proteomes" id="UP000325902">
    <property type="component" value="Unassembled WGS sequence"/>
</dbReference>
<proteinExistence type="predicted"/>
<evidence type="ECO:0000313" key="2">
    <source>
        <dbReference type="Proteomes" id="UP000325902"/>
    </source>
</evidence>
<organism evidence="1 2">
    <name type="scientific">Lasiodiplodia theobromae</name>
    <dbReference type="NCBI Taxonomy" id="45133"/>
    <lineage>
        <taxon>Eukaryota</taxon>
        <taxon>Fungi</taxon>
        <taxon>Dikarya</taxon>
        <taxon>Ascomycota</taxon>
        <taxon>Pezizomycotina</taxon>
        <taxon>Dothideomycetes</taxon>
        <taxon>Dothideomycetes incertae sedis</taxon>
        <taxon>Botryosphaeriales</taxon>
        <taxon>Botryosphaeriaceae</taxon>
        <taxon>Lasiodiplodia</taxon>
    </lineage>
</organism>
<dbReference type="AlphaFoldDB" id="A0A5N5DQI2"/>
<dbReference type="EMBL" id="VCHE01000008">
    <property type="protein sequence ID" value="KAB2579152.1"/>
    <property type="molecule type" value="Genomic_DNA"/>
</dbReference>
<protein>
    <submittedName>
        <fullName evidence="1">Uncharacterized protein</fullName>
    </submittedName>
</protein>
<reference evidence="1 2" key="1">
    <citation type="journal article" date="2019" name="Sci. Rep.">
        <title>A multi-omics analysis of the grapevine pathogen Lasiodiplodia theobromae reveals that temperature affects the expression of virulence- and pathogenicity-related genes.</title>
        <authorList>
            <person name="Felix C."/>
            <person name="Meneses R."/>
            <person name="Goncalves M.F.M."/>
            <person name="Tilleman L."/>
            <person name="Duarte A.S."/>
            <person name="Jorrin-Novo J.V."/>
            <person name="Van de Peer Y."/>
            <person name="Deforce D."/>
            <person name="Van Nieuwerburgh F."/>
            <person name="Esteves A.C."/>
            <person name="Alves A."/>
        </authorList>
    </citation>
    <scope>NUCLEOTIDE SEQUENCE [LARGE SCALE GENOMIC DNA]</scope>
    <source>
        <strain evidence="1 2">LA-SOL3</strain>
    </source>
</reference>
<comment type="caution">
    <text evidence="1">The sequence shown here is derived from an EMBL/GenBank/DDBJ whole genome shotgun (WGS) entry which is preliminary data.</text>
</comment>
<sequence length="87" mass="9901">MFKRLGCPEYVEKDTLLKVSLQPSADFGHWVSKNTKLTSLAKVLITGQEVQVLPIERIALFRNPDPLLNMKLPVLEQIDGRMQAQPR</sequence>
<evidence type="ECO:0000313" key="1">
    <source>
        <dbReference type="EMBL" id="KAB2579152.1"/>
    </source>
</evidence>